<keyword evidence="1" id="KW-1133">Transmembrane helix</keyword>
<name>A0AAT9GNX6_9CREN</name>
<accession>A0AAT9GNX6</accession>
<organism evidence="2">
    <name type="scientific">Sulfurisphaera javensis</name>
    <dbReference type="NCBI Taxonomy" id="2049879"/>
    <lineage>
        <taxon>Archaea</taxon>
        <taxon>Thermoproteota</taxon>
        <taxon>Thermoprotei</taxon>
        <taxon>Sulfolobales</taxon>
        <taxon>Sulfolobaceae</taxon>
        <taxon>Sulfurisphaera</taxon>
    </lineage>
</organism>
<dbReference type="KEGG" id="sjv:SJAV_05420"/>
<feature type="transmembrane region" description="Helical" evidence="1">
    <location>
        <begin position="146"/>
        <end position="165"/>
    </location>
</feature>
<keyword evidence="1" id="KW-0472">Membrane</keyword>
<feature type="transmembrane region" description="Helical" evidence="1">
    <location>
        <begin position="7"/>
        <end position="29"/>
    </location>
</feature>
<dbReference type="EMBL" id="AP031322">
    <property type="protein sequence ID" value="BFH72598.1"/>
    <property type="molecule type" value="Genomic_DNA"/>
</dbReference>
<reference evidence="2" key="1">
    <citation type="submission" date="2024-03" db="EMBL/GenBank/DDBJ databases">
        <title>Complete genome sequence of Sulfurisphaera javensis strain KD-1.</title>
        <authorList>
            <person name="Sakai H."/>
            <person name="Nur N."/>
            <person name="Suwanto A."/>
            <person name="Kurosawa N."/>
        </authorList>
    </citation>
    <scope>NUCLEOTIDE SEQUENCE</scope>
    <source>
        <strain evidence="2">KD-1</strain>
    </source>
</reference>
<proteinExistence type="predicted"/>
<protein>
    <submittedName>
        <fullName evidence="2">Uncharacterized protein</fullName>
    </submittedName>
</protein>
<dbReference type="GeneID" id="92353476"/>
<evidence type="ECO:0000256" key="1">
    <source>
        <dbReference type="SAM" id="Phobius"/>
    </source>
</evidence>
<dbReference type="AlphaFoldDB" id="A0AAT9GNX6"/>
<keyword evidence="1" id="KW-0812">Transmembrane</keyword>
<sequence length="172" mass="19178">MNRNSLFIVVGVLLIVIFLSVYILTPVYLPYYKVVDKALENNYTIVEVPPSKTIKVLTINTTESNNTIYLIANTSSVYLQVINSSGLVANSSEVLITKVYPGTYYIAIANPTNTYQYVTLRHAIFTYDEINSLYSTLGVITTISEFFIALGVVAAGYGLIASFFGKRFKRKK</sequence>
<evidence type="ECO:0000313" key="2">
    <source>
        <dbReference type="EMBL" id="BFH72598.1"/>
    </source>
</evidence>
<dbReference type="RefSeq" id="WP_369610809.1">
    <property type="nucleotide sequence ID" value="NZ_AP031322.1"/>
</dbReference>
<gene>
    <name evidence="2" type="ORF">SJAV_05420</name>
</gene>